<evidence type="ECO:0000256" key="1">
    <source>
        <dbReference type="ARBA" id="ARBA00004196"/>
    </source>
</evidence>
<protein>
    <recommendedName>
        <fullName evidence="6">HlyD family efflux transporter periplasmic adaptor subunit</fullName>
    </recommendedName>
</protein>
<dbReference type="AlphaFoldDB" id="A0A0D0L2H8"/>
<gene>
    <name evidence="4" type="ORF">RT97_25885</name>
</gene>
<dbReference type="Gene3D" id="2.40.50.100">
    <property type="match status" value="1"/>
</dbReference>
<dbReference type="InterPro" id="IPR050465">
    <property type="entry name" value="UPF0194_transport"/>
</dbReference>
<comment type="caution">
    <text evidence="4">The sequence shown here is derived from an EMBL/GenBank/DDBJ whole genome shotgun (WGS) entry which is preliminary data.</text>
</comment>
<dbReference type="EMBL" id="JXQQ01000076">
    <property type="protein sequence ID" value="KIQ23288.1"/>
    <property type="molecule type" value="Genomic_DNA"/>
</dbReference>
<evidence type="ECO:0000256" key="2">
    <source>
        <dbReference type="ARBA" id="ARBA00023054"/>
    </source>
</evidence>
<feature type="transmembrane region" description="Helical" evidence="3">
    <location>
        <begin position="174"/>
        <end position="194"/>
    </location>
</feature>
<keyword evidence="3" id="KW-1133">Transmembrane helix</keyword>
<name>A0A0D0L2H8_VARPD</name>
<dbReference type="GO" id="GO:0030313">
    <property type="term" value="C:cell envelope"/>
    <property type="evidence" value="ECO:0007669"/>
    <property type="project" value="UniProtKB-SubCell"/>
</dbReference>
<evidence type="ECO:0000313" key="5">
    <source>
        <dbReference type="Proteomes" id="UP000032067"/>
    </source>
</evidence>
<dbReference type="Gene3D" id="1.10.287.470">
    <property type="entry name" value="Helix hairpin bin"/>
    <property type="match status" value="1"/>
</dbReference>
<proteinExistence type="predicted"/>
<comment type="subcellular location">
    <subcellularLocation>
        <location evidence="1">Cell envelope</location>
    </subcellularLocation>
</comment>
<keyword evidence="3" id="KW-0472">Membrane</keyword>
<reference evidence="4 5" key="1">
    <citation type="submission" date="2014-12" db="EMBL/GenBank/DDBJ databases">
        <title>16Stimator: statistical estimation of ribosomal gene copy numbers from draft genome assemblies.</title>
        <authorList>
            <person name="Perisin M.A."/>
            <person name="Vetter M."/>
            <person name="Gilbert J.A."/>
            <person name="Bergelson J."/>
        </authorList>
    </citation>
    <scope>NUCLEOTIDE SEQUENCE [LARGE SCALE GENOMIC DNA]</scope>
    <source>
        <strain evidence="4 5">MEDvA23</strain>
    </source>
</reference>
<keyword evidence="2" id="KW-0175">Coiled coil</keyword>
<keyword evidence="3" id="KW-0812">Transmembrane</keyword>
<dbReference type="Gene3D" id="2.40.30.170">
    <property type="match status" value="1"/>
</dbReference>
<dbReference type="PANTHER" id="PTHR32347">
    <property type="entry name" value="EFFLUX SYSTEM COMPONENT YKNX-RELATED"/>
    <property type="match status" value="1"/>
</dbReference>
<accession>A0A0D0L2H8</accession>
<evidence type="ECO:0000313" key="4">
    <source>
        <dbReference type="EMBL" id="KIQ23288.1"/>
    </source>
</evidence>
<sequence length="439" mass="48742">MVLLELEAEIRRQQTEKELLFHLLNEAKRILPFRQAFALRRRHSDAPFQVAGVSSLAAVDRNVPLIRWVERVVASLPPEASQTAEPLAFGREAFADPQERDAASYPFAHALWLPMRLKDGQALGGALLFAGEPWTESQQKIAARLAETYSHAWGALAGPERAWQRWRFDRKTRWLLAAALLLACIFPVSMSALAPMEVAAADPSVIAAPLTGVVAEILVPPNSPVKANQPILRFEDTKLRNELELAQRKMQVATARFASTSQAAIDSADANREVAINKAELELATAQYDYARDLMAKSVLSAPVDGIAVYSDRRDWQGRPVETGQQIMKIANPEHIEFSIFLPVQDSLLIEDGARVKIYLDSDPLRPIDAQLLRAGYQAEKTENNNLAFRLAARANDSAALKDLRIGTRGTAQVYGGKVPLLFYVLRRPITVLRQTVGW</sequence>
<dbReference type="SUPFAM" id="SSF111369">
    <property type="entry name" value="HlyD-like secretion proteins"/>
    <property type="match status" value="1"/>
</dbReference>
<evidence type="ECO:0000256" key="3">
    <source>
        <dbReference type="SAM" id="Phobius"/>
    </source>
</evidence>
<evidence type="ECO:0008006" key="6">
    <source>
        <dbReference type="Google" id="ProtNLM"/>
    </source>
</evidence>
<dbReference type="Proteomes" id="UP000032067">
    <property type="component" value="Unassembled WGS sequence"/>
</dbReference>
<organism evidence="4 5">
    <name type="scientific">Variovorax paradoxus</name>
    <dbReference type="NCBI Taxonomy" id="34073"/>
    <lineage>
        <taxon>Bacteria</taxon>
        <taxon>Pseudomonadati</taxon>
        <taxon>Pseudomonadota</taxon>
        <taxon>Betaproteobacteria</taxon>
        <taxon>Burkholderiales</taxon>
        <taxon>Comamonadaceae</taxon>
        <taxon>Variovorax</taxon>
    </lineage>
</organism>
<dbReference type="PANTHER" id="PTHR32347:SF23">
    <property type="entry name" value="BLL5650 PROTEIN"/>
    <property type="match status" value="1"/>
</dbReference>